<accession>A0A7C4YHD6</accession>
<dbReference type="SUPFAM" id="SSF52540">
    <property type="entry name" value="P-loop containing nucleoside triphosphate hydrolases"/>
    <property type="match status" value="1"/>
</dbReference>
<keyword evidence="9 13" id="KW-0418">Kinase</keyword>
<keyword evidence="7 13" id="KW-0808">Transferase</keyword>
<feature type="domain" description="Guanylate kinase-like" evidence="14">
    <location>
        <begin position="1"/>
        <end position="177"/>
    </location>
</feature>
<comment type="subcellular location">
    <subcellularLocation>
        <location evidence="2 13">Cytoplasm</location>
    </subcellularLocation>
</comment>
<evidence type="ECO:0000256" key="7">
    <source>
        <dbReference type="ARBA" id="ARBA00022679"/>
    </source>
</evidence>
<dbReference type="NCBIfam" id="TIGR03263">
    <property type="entry name" value="guanyl_kin"/>
    <property type="match status" value="1"/>
</dbReference>
<dbReference type="FunFam" id="3.30.63.10:FF:000005">
    <property type="entry name" value="Guanylate kinase"/>
    <property type="match status" value="1"/>
</dbReference>
<dbReference type="PROSITE" id="PS00856">
    <property type="entry name" value="GUANYLATE_KINASE_1"/>
    <property type="match status" value="1"/>
</dbReference>
<sequence>MIIVISGPSGSGKSTIVSELKKENYLYSISVTTRKKRENEINGRDYFFVSVEEFKKMIEEGKFLEYAKVYGNYYGTLKKTIYNALKENKDIILDLDTKGSIRIKKLFKDDALLIFLLTDTIETLKERLLKRSTENEEEIRKRINAVKKEIKDAKKFDYIVMNMSIDGTIEEIKNIIASERKKISRNLHILENFLKNL</sequence>
<evidence type="ECO:0000256" key="10">
    <source>
        <dbReference type="ARBA" id="ARBA00022840"/>
    </source>
</evidence>
<dbReference type="PROSITE" id="PS50052">
    <property type="entry name" value="GUANYLATE_KINASE_2"/>
    <property type="match status" value="1"/>
</dbReference>
<dbReference type="CDD" id="cd00071">
    <property type="entry name" value="GMPK"/>
    <property type="match status" value="1"/>
</dbReference>
<evidence type="ECO:0000259" key="14">
    <source>
        <dbReference type="PROSITE" id="PS50052"/>
    </source>
</evidence>
<comment type="caution">
    <text evidence="15">The sequence shown here is derived from an EMBL/GenBank/DDBJ whole genome shotgun (WGS) entry which is preliminary data.</text>
</comment>
<dbReference type="PANTHER" id="PTHR23117">
    <property type="entry name" value="GUANYLATE KINASE-RELATED"/>
    <property type="match status" value="1"/>
</dbReference>
<dbReference type="PANTHER" id="PTHR23117:SF13">
    <property type="entry name" value="GUANYLATE KINASE"/>
    <property type="match status" value="1"/>
</dbReference>
<comment type="catalytic activity">
    <reaction evidence="12 13">
        <text>GMP + ATP = GDP + ADP</text>
        <dbReference type="Rhea" id="RHEA:20780"/>
        <dbReference type="ChEBI" id="CHEBI:30616"/>
        <dbReference type="ChEBI" id="CHEBI:58115"/>
        <dbReference type="ChEBI" id="CHEBI:58189"/>
        <dbReference type="ChEBI" id="CHEBI:456216"/>
        <dbReference type="EC" id="2.7.4.8"/>
    </reaction>
</comment>
<evidence type="ECO:0000256" key="12">
    <source>
        <dbReference type="ARBA" id="ARBA00048594"/>
    </source>
</evidence>
<proteinExistence type="inferred from homology"/>
<dbReference type="SMART" id="SM00072">
    <property type="entry name" value="GuKc"/>
    <property type="match status" value="1"/>
</dbReference>
<dbReference type="InterPro" id="IPR027417">
    <property type="entry name" value="P-loop_NTPase"/>
</dbReference>
<gene>
    <name evidence="13" type="primary">gmk</name>
    <name evidence="15" type="ORF">ENV67_01535</name>
</gene>
<keyword evidence="8 13" id="KW-0547">Nucleotide-binding</keyword>
<dbReference type="InterPro" id="IPR008144">
    <property type="entry name" value="Guanylate_kin-like_dom"/>
</dbReference>
<comment type="function">
    <text evidence="1 13">Essential for recycling GMP and indirectly, cGMP.</text>
</comment>
<evidence type="ECO:0000256" key="9">
    <source>
        <dbReference type="ARBA" id="ARBA00022777"/>
    </source>
</evidence>
<dbReference type="EMBL" id="DTHG01000019">
    <property type="protein sequence ID" value="HGW91209.1"/>
    <property type="molecule type" value="Genomic_DNA"/>
</dbReference>
<dbReference type="Gene3D" id="3.40.50.300">
    <property type="entry name" value="P-loop containing nucleotide triphosphate hydrolases"/>
    <property type="match status" value="1"/>
</dbReference>
<evidence type="ECO:0000256" key="3">
    <source>
        <dbReference type="ARBA" id="ARBA00005790"/>
    </source>
</evidence>
<dbReference type="EC" id="2.7.4.8" evidence="4 13"/>
<dbReference type="Gene3D" id="3.30.63.10">
    <property type="entry name" value="Guanylate Kinase phosphate binding domain"/>
    <property type="match status" value="1"/>
</dbReference>
<evidence type="ECO:0000256" key="4">
    <source>
        <dbReference type="ARBA" id="ARBA00012961"/>
    </source>
</evidence>
<dbReference type="InterPro" id="IPR020590">
    <property type="entry name" value="Guanylate_kinase_CS"/>
</dbReference>
<evidence type="ECO:0000256" key="1">
    <source>
        <dbReference type="ARBA" id="ARBA00003531"/>
    </source>
</evidence>
<evidence type="ECO:0000256" key="2">
    <source>
        <dbReference type="ARBA" id="ARBA00004496"/>
    </source>
</evidence>
<evidence type="ECO:0000256" key="6">
    <source>
        <dbReference type="ARBA" id="ARBA00022490"/>
    </source>
</evidence>
<name>A0A7C4YHD6_UNCW3</name>
<organism evidence="15">
    <name type="scientific">candidate division WOR-3 bacterium</name>
    <dbReference type="NCBI Taxonomy" id="2052148"/>
    <lineage>
        <taxon>Bacteria</taxon>
        <taxon>Bacteria division WOR-3</taxon>
    </lineage>
</organism>
<evidence type="ECO:0000256" key="5">
    <source>
        <dbReference type="ARBA" id="ARBA00016296"/>
    </source>
</evidence>
<comment type="similarity">
    <text evidence="3 13">Belongs to the guanylate kinase family.</text>
</comment>
<reference evidence="15" key="1">
    <citation type="journal article" date="2020" name="mSystems">
        <title>Genome- and Community-Level Interaction Insights into Carbon Utilization and Element Cycling Functions of Hydrothermarchaeota in Hydrothermal Sediment.</title>
        <authorList>
            <person name="Zhou Z."/>
            <person name="Liu Y."/>
            <person name="Xu W."/>
            <person name="Pan J."/>
            <person name="Luo Z.H."/>
            <person name="Li M."/>
        </authorList>
    </citation>
    <scope>NUCLEOTIDE SEQUENCE [LARGE SCALE GENOMIC DNA]</scope>
    <source>
        <strain evidence="15">SpSt-780</strain>
    </source>
</reference>
<evidence type="ECO:0000256" key="11">
    <source>
        <dbReference type="ARBA" id="ARBA00030128"/>
    </source>
</evidence>
<dbReference type="GO" id="GO:0004385">
    <property type="term" value="F:GMP kinase activity"/>
    <property type="evidence" value="ECO:0007669"/>
    <property type="project" value="UniProtKB-UniRule"/>
</dbReference>
<dbReference type="AlphaFoldDB" id="A0A7C4YHD6"/>
<dbReference type="Pfam" id="PF00625">
    <property type="entry name" value="Guanylate_kin"/>
    <property type="match status" value="1"/>
</dbReference>
<evidence type="ECO:0000256" key="13">
    <source>
        <dbReference type="HAMAP-Rule" id="MF_00328"/>
    </source>
</evidence>
<dbReference type="GO" id="GO:0005524">
    <property type="term" value="F:ATP binding"/>
    <property type="evidence" value="ECO:0007669"/>
    <property type="project" value="UniProtKB-UniRule"/>
</dbReference>
<dbReference type="InterPro" id="IPR017665">
    <property type="entry name" value="Guanylate_kinase"/>
</dbReference>
<keyword evidence="6 13" id="KW-0963">Cytoplasm</keyword>
<evidence type="ECO:0000313" key="15">
    <source>
        <dbReference type="EMBL" id="HGW91209.1"/>
    </source>
</evidence>
<feature type="binding site" evidence="13">
    <location>
        <begin position="7"/>
        <end position="14"/>
    </location>
    <ligand>
        <name>ATP</name>
        <dbReference type="ChEBI" id="CHEBI:30616"/>
    </ligand>
</feature>
<dbReference type="InterPro" id="IPR008145">
    <property type="entry name" value="GK/Ca_channel_bsu"/>
</dbReference>
<dbReference type="HAMAP" id="MF_00328">
    <property type="entry name" value="Guanylate_kinase"/>
    <property type="match status" value="1"/>
</dbReference>
<keyword evidence="10 13" id="KW-0067">ATP-binding</keyword>
<evidence type="ECO:0000256" key="8">
    <source>
        <dbReference type="ARBA" id="ARBA00022741"/>
    </source>
</evidence>
<protein>
    <recommendedName>
        <fullName evidence="5 13">Guanylate kinase</fullName>
        <ecNumber evidence="4 13">2.7.4.8</ecNumber>
    </recommendedName>
    <alternativeName>
        <fullName evidence="11 13">GMP kinase</fullName>
    </alternativeName>
</protein>
<dbReference type="GO" id="GO:0005829">
    <property type="term" value="C:cytosol"/>
    <property type="evidence" value="ECO:0007669"/>
    <property type="project" value="TreeGrafter"/>
</dbReference>